<organism evidence="2 3">
    <name type="scientific">Clostridium pasteurianum BC1</name>
    <dbReference type="NCBI Taxonomy" id="86416"/>
    <lineage>
        <taxon>Bacteria</taxon>
        <taxon>Bacillati</taxon>
        <taxon>Bacillota</taxon>
        <taxon>Clostridia</taxon>
        <taxon>Eubacteriales</taxon>
        <taxon>Clostridiaceae</taxon>
        <taxon>Clostridium</taxon>
    </lineage>
</organism>
<dbReference type="SUPFAM" id="SSF53448">
    <property type="entry name" value="Nucleotide-diphospho-sugar transferases"/>
    <property type="match status" value="1"/>
</dbReference>
<dbReference type="CDD" id="cd04182">
    <property type="entry name" value="GT_2_like_f"/>
    <property type="match status" value="1"/>
</dbReference>
<protein>
    <submittedName>
        <fullName evidence="2">Molybdenum hydroxylase accessory protein, YgfJ family</fullName>
    </submittedName>
</protein>
<dbReference type="InterPro" id="IPR017696">
    <property type="entry name" value="Mo_hydrolase_YgfJ"/>
</dbReference>
<name>R4JXE5_CLOPA</name>
<evidence type="ECO:0000313" key="2">
    <source>
        <dbReference type="EMBL" id="AGK95487.1"/>
    </source>
</evidence>
<dbReference type="eggNOG" id="COG2068">
    <property type="taxonomic scope" value="Bacteria"/>
</dbReference>
<dbReference type="RefSeq" id="WP_015613814.1">
    <property type="nucleotide sequence ID" value="NC_021182.1"/>
</dbReference>
<evidence type="ECO:0000313" key="3">
    <source>
        <dbReference type="Proteomes" id="UP000013523"/>
    </source>
</evidence>
<dbReference type="HOGENOM" id="CLU_061980_1_0_9"/>
<proteinExistence type="predicted"/>
<evidence type="ECO:0000259" key="1">
    <source>
        <dbReference type="Pfam" id="PF12804"/>
    </source>
</evidence>
<sequence length="195" mass="22325">MKITAIIMASGYSRRMGENKLLLKCKDKTFIQHTLDKVKKCDFYSRIIVARDKAIVELAESLDFKTVKNKRADKGQSEAIKLGLNNSPISDGYMFFTSDQPLLDIETIELLMDTFNKNNNSIIVPRFKGRKGSPVIFSSKFLKELTQLQGDTGGKKIINAHKESIIFVEVKKEEVLMDVDTWEDYYDLNRFGKNL</sequence>
<accession>R4JXE5</accession>
<dbReference type="Proteomes" id="UP000013523">
    <property type="component" value="Chromosome"/>
</dbReference>
<dbReference type="PATRIC" id="fig|86416.3.peg.408"/>
<dbReference type="EMBL" id="CP003261">
    <property type="protein sequence ID" value="AGK95487.1"/>
    <property type="molecule type" value="Genomic_DNA"/>
</dbReference>
<dbReference type="OrthoDB" id="9797742at2"/>
<dbReference type="InterPro" id="IPR025877">
    <property type="entry name" value="MobA-like_NTP_Trfase"/>
</dbReference>
<reference evidence="2 3" key="1">
    <citation type="submission" date="2012-01" db="EMBL/GenBank/DDBJ databases">
        <title>Complete sequence of chromosome of Clostridium pasteurianum BC1.</title>
        <authorList>
            <consortium name="US DOE Joint Genome Institute"/>
            <person name="Lucas S."/>
            <person name="Han J."/>
            <person name="Lapidus A."/>
            <person name="Cheng J.-F."/>
            <person name="Goodwin L."/>
            <person name="Pitluck S."/>
            <person name="Peters L."/>
            <person name="Mikhailova N."/>
            <person name="Teshima H."/>
            <person name="Detter J.C."/>
            <person name="Han C."/>
            <person name="Tapia R."/>
            <person name="Land M."/>
            <person name="Hauser L."/>
            <person name="Kyrpides N."/>
            <person name="Ivanova N."/>
            <person name="Pagani I."/>
            <person name="Dunn J."/>
            <person name="Taghavi S."/>
            <person name="Francis A."/>
            <person name="van der Lelie D."/>
            <person name="Woyke T."/>
        </authorList>
    </citation>
    <scope>NUCLEOTIDE SEQUENCE [LARGE SCALE GENOMIC DNA]</scope>
    <source>
        <strain evidence="2 3">BC1</strain>
    </source>
</reference>
<dbReference type="InterPro" id="IPR029044">
    <property type="entry name" value="Nucleotide-diphossugar_trans"/>
</dbReference>
<dbReference type="NCBIfam" id="TIGR03310">
    <property type="entry name" value="matur_MocA_YgfJ"/>
    <property type="match status" value="1"/>
</dbReference>
<dbReference type="STRING" id="86416.Clopa_0429"/>
<dbReference type="PANTHER" id="PTHR43777:SF1">
    <property type="entry name" value="MOLYBDENUM COFACTOR CYTIDYLYLTRANSFERASE"/>
    <property type="match status" value="1"/>
</dbReference>
<dbReference type="GO" id="GO:0016779">
    <property type="term" value="F:nucleotidyltransferase activity"/>
    <property type="evidence" value="ECO:0007669"/>
    <property type="project" value="UniProtKB-ARBA"/>
</dbReference>
<keyword evidence="3" id="KW-1185">Reference proteome</keyword>
<dbReference type="Gene3D" id="3.90.550.10">
    <property type="entry name" value="Spore Coat Polysaccharide Biosynthesis Protein SpsA, Chain A"/>
    <property type="match status" value="1"/>
</dbReference>
<dbReference type="AlphaFoldDB" id="R4JXE5"/>
<gene>
    <name evidence="2" type="ORF">Clopa_0429</name>
</gene>
<dbReference type="KEGG" id="cpas:Clopa_0429"/>
<feature type="domain" description="MobA-like NTP transferase" evidence="1">
    <location>
        <begin position="5"/>
        <end position="162"/>
    </location>
</feature>
<dbReference type="Pfam" id="PF12804">
    <property type="entry name" value="NTP_transf_3"/>
    <property type="match status" value="1"/>
</dbReference>
<dbReference type="PANTHER" id="PTHR43777">
    <property type="entry name" value="MOLYBDENUM COFACTOR CYTIDYLYLTRANSFERASE"/>
    <property type="match status" value="1"/>
</dbReference>